<sequence length="713" mass="81383">MVPETNTNDSAEDSIYKDANGKIHDEETNFQKKSKDDFDIELISAASAAVSVFYFFRANNLVYSIFFVILASHFMGKWMEKILPNKKFRIKNLEFNLNPGPFNYKEHVCIAAAASAGGVSAYAVDVIAIQELFYNTRVNFLVGFLLLISTQMIGYGLAGFVRKCMYYEQRLIIINIWNLVRPANMIWPKSLVYAAMYNTLHGTSSQTNDKFKFFAIAFISMFVWQFVPEYIFPWLASAAILCLIAPNNTTINTLGSSYRGAGILNFSLDWNAIGQVFPLFTPWWSQVNFYIGVVLVIWIIDPLLYFNNVFDAKKFPFASTHSFDKDGKIYNQTRIMDPITGTLDVTAYVNYSPVYMAIVFAMSYFYFFMQVPATICHVILFHGKEIWSRYKKTREEEEEADIHCKMMNVYPEVPYFWYGTIFFVMLIIAIVLGYTTGANLPWWGVLLAIVLAVIMVLPIGIIQAISNWQLGLNVLTELVCGFLLPGYPIANVYFKTYGYKSLTQCLLFIQDLKLGHYMKIPPRSMFISQIWGTIVGVIVNYWTLNIIINTKRSYVDGTEADPTGQWAGLQPEVFNTASIVWGLIGPGRTFGPGSIYNVLLWGFLIGCFLPIPFYLLHRKFPKAKFNLVNTPVILYGLTVFPGTYPNFIITGFIASFLSQFYAFRYKNRWWKNGAQIMTMVAFVCLSGVVKVRFPTWWGNDPSTQSEHCFPINS</sequence>
<organism evidence="1 2">
    <name type="scientific">Dentiscutata heterogama</name>
    <dbReference type="NCBI Taxonomy" id="1316150"/>
    <lineage>
        <taxon>Eukaryota</taxon>
        <taxon>Fungi</taxon>
        <taxon>Fungi incertae sedis</taxon>
        <taxon>Mucoromycota</taxon>
        <taxon>Glomeromycotina</taxon>
        <taxon>Glomeromycetes</taxon>
        <taxon>Diversisporales</taxon>
        <taxon>Gigasporaceae</taxon>
        <taxon>Dentiscutata</taxon>
    </lineage>
</organism>
<dbReference type="Proteomes" id="UP000789702">
    <property type="component" value="Unassembled WGS sequence"/>
</dbReference>
<evidence type="ECO:0000313" key="2">
    <source>
        <dbReference type="Proteomes" id="UP000789702"/>
    </source>
</evidence>
<evidence type="ECO:0000313" key="1">
    <source>
        <dbReference type="EMBL" id="CAG8482298.1"/>
    </source>
</evidence>
<protein>
    <submittedName>
        <fullName evidence="1">3923_t:CDS:1</fullName>
    </submittedName>
</protein>
<name>A0ACA9KM96_9GLOM</name>
<reference evidence="1" key="1">
    <citation type="submission" date="2021-06" db="EMBL/GenBank/DDBJ databases">
        <authorList>
            <person name="Kallberg Y."/>
            <person name="Tangrot J."/>
            <person name="Rosling A."/>
        </authorList>
    </citation>
    <scope>NUCLEOTIDE SEQUENCE</scope>
    <source>
        <strain evidence="1">IL203A</strain>
    </source>
</reference>
<gene>
    <name evidence="1" type="ORF">DHETER_LOCUS2179</name>
</gene>
<accession>A0ACA9KM96</accession>
<comment type="caution">
    <text evidence="1">The sequence shown here is derived from an EMBL/GenBank/DDBJ whole genome shotgun (WGS) entry which is preliminary data.</text>
</comment>
<keyword evidence="2" id="KW-1185">Reference proteome</keyword>
<dbReference type="EMBL" id="CAJVPU010001496">
    <property type="protein sequence ID" value="CAG8482298.1"/>
    <property type="molecule type" value="Genomic_DNA"/>
</dbReference>
<proteinExistence type="predicted"/>